<evidence type="ECO:0000256" key="1">
    <source>
        <dbReference type="SAM" id="MobiDB-lite"/>
    </source>
</evidence>
<evidence type="ECO:0008006" key="4">
    <source>
        <dbReference type="Google" id="ProtNLM"/>
    </source>
</evidence>
<dbReference type="AlphaFoldDB" id="A0A8S2YTP3"/>
<feature type="non-terminal residue" evidence="2">
    <location>
        <position position="115"/>
    </location>
</feature>
<comment type="caution">
    <text evidence="2">The sequence shown here is derived from an EMBL/GenBank/DDBJ whole genome shotgun (WGS) entry which is preliminary data.</text>
</comment>
<sequence>MNQQRNQTDQYQHEILSRLSSNTSSRNETYEPVHRTLGKINVKPKEFNGNNNENVVTWLVSLEELFENQHMTDGERITMASSVLNGTALQWFVNLRVRGKRPTSWSEFKEQLKSA</sequence>
<feature type="compositionally biased region" description="Low complexity" evidence="1">
    <location>
        <begin position="17"/>
        <end position="27"/>
    </location>
</feature>
<feature type="compositionally biased region" description="Polar residues" evidence="1">
    <location>
        <begin position="1"/>
        <end position="10"/>
    </location>
</feature>
<accession>A0A8S2YTP3</accession>
<protein>
    <recommendedName>
        <fullName evidence="4">Retrotransposon gag domain-containing protein</fullName>
    </recommendedName>
</protein>
<feature type="region of interest" description="Disordered" evidence="1">
    <location>
        <begin position="1"/>
        <end position="32"/>
    </location>
</feature>
<organism evidence="2 3">
    <name type="scientific">Didymodactylos carnosus</name>
    <dbReference type="NCBI Taxonomy" id="1234261"/>
    <lineage>
        <taxon>Eukaryota</taxon>
        <taxon>Metazoa</taxon>
        <taxon>Spiralia</taxon>
        <taxon>Gnathifera</taxon>
        <taxon>Rotifera</taxon>
        <taxon>Eurotatoria</taxon>
        <taxon>Bdelloidea</taxon>
        <taxon>Philodinida</taxon>
        <taxon>Philodinidae</taxon>
        <taxon>Didymodactylos</taxon>
    </lineage>
</organism>
<gene>
    <name evidence="2" type="ORF">TMI583_LOCUS50303</name>
</gene>
<dbReference type="EMBL" id="CAJOBA010119717">
    <property type="protein sequence ID" value="CAF4576665.1"/>
    <property type="molecule type" value="Genomic_DNA"/>
</dbReference>
<reference evidence="2" key="1">
    <citation type="submission" date="2021-02" db="EMBL/GenBank/DDBJ databases">
        <authorList>
            <person name="Nowell W R."/>
        </authorList>
    </citation>
    <scope>NUCLEOTIDE SEQUENCE</scope>
</reference>
<name>A0A8S2YTP3_9BILA</name>
<evidence type="ECO:0000313" key="2">
    <source>
        <dbReference type="EMBL" id="CAF4576665.1"/>
    </source>
</evidence>
<evidence type="ECO:0000313" key="3">
    <source>
        <dbReference type="Proteomes" id="UP000682733"/>
    </source>
</evidence>
<proteinExistence type="predicted"/>
<dbReference type="Proteomes" id="UP000682733">
    <property type="component" value="Unassembled WGS sequence"/>
</dbReference>